<keyword evidence="2" id="KW-0687">Ribonucleoprotein</keyword>
<keyword evidence="1 4" id="KW-0689">Ribosomal protein</keyword>
<evidence type="ECO:0000313" key="4">
    <source>
        <dbReference type="EMBL" id="AOZ56033.1"/>
    </source>
</evidence>
<evidence type="ECO:0000259" key="3">
    <source>
        <dbReference type="Pfam" id="PF00467"/>
    </source>
</evidence>
<protein>
    <submittedName>
        <fullName evidence="4">Ribosomal protein L14E/L6E/L27E</fullName>
    </submittedName>
</protein>
<organism evidence="4">
    <name type="scientific">uncultured korarchaeote</name>
    <dbReference type="NCBI Taxonomy" id="161241"/>
    <lineage>
        <taxon>Archaea</taxon>
        <taxon>Thermoproteota</taxon>
        <taxon>environmental samples</taxon>
    </lineage>
</organism>
<dbReference type="InterPro" id="IPR005824">
    <property type="entry name" value="KOW"/>
</dbReference>
<dbReference type="PANTHER" id="PTHR11127">
    <property type="entry name" value="60S RIBOSOMAL PROTEIN L14"/>
    <property type="match status" value="1"/>
</dbReference>
<dbReference type="PANTHER" id="PTHR11127:SF2">
    <property type="entry name" value="LARGE RIBOSOMAL SUBUNIT PROTEIN EL14"/>
    <property type="match status" value="1"/>
</dbReference>
<dbReference type="SUPFAM" id="SSF50104">
    <property type="entry name" value="Translation proteins SH3-like domain"/>
    <property type="match status" value="1"/>
</dbReference>
<dbReference type="InterPro" id="IPR014722">
    <property type="entry name" value="Rib_uL2_dom2"/>
</dbReference>
<proteinExistence type="predicted"/>
<reference evidence="4" key="1">
    <citation type="journal article" date="2017" name="Nature">
        <title>Metagenomic exploration of ASGARD archaea illuminates the origin of cellular complexity in eukaryotes.</title>
        <authorList>
            <person name="Zaremba-Niedzwiedzka K."/>
            <person name="Caceres E.F."/>
            <person name="Saw J.H.W."/>
            <person name="Backstrom D."/>
            <person name="Juzokaite L."/>
            <person name="Vancaester E."/>
            <person name="Seitz K.W."/>
            <person name="Anantharaman K."/>
            <person name="Starnawski P."/>
            <person name="Kjeldsen K.U."/>
            <person name="Stott M.B."/>
            <person name="Nunoura T."/>
            <person name="Banfield J.F."/>
            <person name="Schramm A."/>
            <person name="Baker B.J."/>
            <person name="Spang A."/>
            <person name="Ettema T.J.G."/>
        </authorList>
    </citation>
    <scope>NUCLEOTIDE SEQUENCE</scope>
    <source>
        <strain evidence="4">TIV_3</strain>
    </source>
</reference>
<dbReference type="GO" id="GO:0003723">
    <property type="term" value="F:RNA binding"/>
    <property type="evidence" value="ECO:0007669"/>
    <property type="project" value="InterPro"/>
</dbReference>
<dbReference type="AlphaFoldDB" id="A0A1L2JM24"/>
<sequence length="95" mass="10660">MAYLLGVGRVCVKTAGREAGRKCVVVRVIDKNYRLITGPPNLTGVRRRKCNIKHLEPLPYALDIEEDASDEEVAKKLLEANILSEKDIVKRQVKS</sequence>
<dbReference type="GO" id="GO:0003735">
    <property type="term" value="F:structural constituent of ribosome"/>
    <property type="evidence" value="ECO:0007669"/>
    <property type="project" value="InterPro"/>
</dbReference>
<dbReference type="GO" id="GO:0022625">
    <property type="term" value="C:cytosolic large ribosomal subunit"/>
    <property type="evidence" value="ECO:0007669"/>
    <property type="project" value="TreeGrafter"/>
</dbReference>
<dbReference type="NCBIfam" id="NF003320">
    <property type="entry name" value="PRK04333.1"/>
    <property type="match status" value="1"/>
</dbReference>
<dbReference type="EMBL" id="KX764946">
    <property type="protein sequence ID" value="AOZ56033.1"/>
    <property type="molecule type" value="Genomic_DNA"/>
</dbReference>
<dbReference type="Gene3D" id="2.30.30.30">
    <property type="match status" value="1"/>
</dbReference>
<dbReference type="Pfam" id="PF00467">
    <property type="entry name" value="KOW"/>
    <property type="match status" value="1"/>
</dbReference>
<dbReference type="CDD" id="cd06088">
    <property type="entry name" value="KOW_RPL14"/>
    <property type="match status" value="1"/>
</dbReference>
<accession>A0A1L2JM24</accession>
<dbReference type="InterPro" id="IPR039660">
    <property type="entry name" value="Ribosomal_eL14"/>
</dbReference>
<dbReference type="InterPro" id="IPR041985">
    <property type="entry name" value="Ribosomal_eL14_KOW"/>
</dbReference>
<feature type="domain" description="KOW" evidence="3">
    <location>
        <begin position="7"/>
        <end position="35"/>
    </location>
</feature>
<evidence type="ECO:0000256" key="1">
    <source>
        <dbReference type="ARBA" id="ARBA00022980"/>
    </source>
</evidence>
<evidence type="ECO:0000256" key="2">
    <source>
        <dbReference type="ARBA" id="ARBA00023274"/>
    </source>
</evidence>
<name>A0A1L2JM24_9CREN</name>
<dbReference type="GO" id="GO:0042273">
    <property type="term" value="P:ribosomal large subunit biogenesis"/>
    <property type="evidence" value="ECO:0007669"/>
    <property type="project" value="TreeGrafter"/>
</dbReference>
<dbReference type="InterPro" id="IPR008991">
    <property type="entry name" value="Translation_prot_SH3-like_sf"/>
</dbReference>